<dbReference type="Proteomes" id="UP000789901">
    <property type="component" value="Unassembled WGS sequence"/>
</dbReference>
<protein>
    <submittedName>
        <fullName evidence="1">9897_t:CDS:1</fullName>
    </submittedName>
</protein>
<feature type="non-terminal residue" evidence="1">
    <location>
        <position position="53"/>
    </location>
</feature>
<proteinExistence type="predicted"/>
<accession>A0ABN7XN82</accession>
<evidence type="ECO:0000313" key="1">
    <source>
        <dbReference type="EMBL" id="CAG8856773.1"/>
    </source>
</evidence>
<evidence type="ECO:0000313" key="2">
    <source>
        <dbReference type="Proteomes" id="UP000789901"/>
    </source>
</evidence>
<sequence>FLAITLDNATNNNVFVWELVIKLKKKMDVSWDSECLQFRCFNNILNLVAQAAL</sequence>
<feature type="non-terminal residue" evidence="1">
    <location>
        <position position="1"/>
    </location>
</feature>
<comment type="caution">
    <text evidence="1">The sequence shown here is derived from an EMBL/GenBank/DDBJ whole genome shotgun (WGS) entry which is preliminary data.</text>
</comment>
<reference evidence="1 2" key="1">
    <citation type="submission" date="2021-06" db="EMBL/GenBank/DDBJ databases">
        <authorList>
            <person name="Kallberg Y."/>
            <person name="Tangrot J."/>
            <person name="Rosling A."/>
        </authorList>
    </citation>
    <scope>NUCLEOTIDE SEQUENCE [LARGE SCALE GENOMIC DNA]</scope>
    <source>
        <strain evidence="1 2">120-4 pot B 10/14</strain>
    </source>
</reference>
<organism evidence="1 2">
    <name type="scientific">Gigaspora margarita</name>
    <dbReference type="NCBI Taxonomy" id="4874"/>
    <lineage>
        <taxon>Eukaryota</taxon>
        <taxon>Fungi</taxon>
        <taxon>Fungi incertae sedis</taxon>
        <taxon>Mucoromycota</taxon>
        <taxon>Glomeromycotina</taxon>
        <taxon>Glomeromycetes</taxon>
        <taxon>Diversisporales</taxon>
        <taxon>Gigasporaceae</taxon>
        <taxon>Gigaspora</taxon>
    </lineage>
</organism>
<keyword evidence="2" id="KW-1185">Reference proteome</keyword>
<name>A0ABN7XN82_GIGMA</name>
<gene>
    <name evidence="1" type="ORF">GMARGA_LOCUS45594</name>
</gene>
<dbReference type="EMBL" id="CAJVQB010163704">
    <property type="protein sequence ID" value="CAG8856773.1"/>
    <property type="molecule type" value="Genomic_DNA"/>
</dbReference>